<keyword evidence="2" id="KW-1185">Reference proteome</keyword>
<accession>A0A6L5YXA3</accession>
<dbReference type="AlphaFoldDB" id="A0A6L5YXA3"/>
<dbReference type="InterPro" id="IPR025975">
    <property type="entry name" value="Polysacc_lyase"/>
</dbReference>
<evidence type="ECO:0000313" key="1">
    <source>
        <dbReference type="EMBL" id="MSU88828.1"/>
    </source>
</evidence>
<dbReference type="EMBL" id="WIND01000002">
    <property type="protein sequence ID" value="MSU88828.1"/>
    <property type="molecule type" value="Genomic_DNA"/>
</dbReference>
<dbReference type="Gene3D" id="2.60.120.200">
    <property type="match status" value="1"/>
</dbReference>
<gene>
    <name evidence="1" type="ORF">GE300_04225</name>
</gene>
<reference evidence="1 2" key="1">
    <citation type="submission" date="2019-10" db="EMBL/GenBank/DDBJ databases">
        <title>Cognatihalovulum marinum gen. nov. sp. nov., a new member of the family Rhodobacteraceae isolated from deep seawater of the Northwest Indian Ocean.</title>
        <authorList>
            <person name="Ruan C."/>
            <person name="Wang J."/>
            <person name="Zheng X."/>
            <person name="Song L."/>
            <person name="Zhu Y."/>
            <person name="Huang Y."/>
            <person name="Lu Z."/>
            <person name="Du W."/>
            <person name="Huang L."/>
            <person name="Dai X."/>
        </authorList>
    </citation>
    <scope>NUCLEOTIDE SEQUENCE [LARGE SCALE GENOMIC DNA]</scope>
    <source>
        <strain evidence="1 2">2CG4</strain>
    </source>
</reference>
<dbReference type="Proteomes" id="UP000474957">
    <property type="component" value="Unassembled WGS sequence"/>
</dbReference>
<name>A0A6L5YXA3_9RHOB</name>
<evidence type="ECO:0008006" key="3">
    <source>
        <dbReference type="Google" id="ProtNLM"/>
    </source>
</evidence>
<protein>
    <recommendedName>
        <fullName evidence="3">Polysaccharide lyase-like protein</fullName>
    </recommendedName>
</protein>
<sequence>MVAGMQQICCFRASIYIREAKDDDVYNPCGYLEHRRLTLGCRQLHRSGAGSLACVPPRNARMPTTTRWIAVGAALALLAACGGPRTGGPANYERLFSPAEHAFRFAQADEPVRAGRRSERFELRDGDCGGSDCGAPRYRAEIRQDDSAVSARLDTDIWYGWSFYNATIPAFAADNALRVVVGQWKLAGASPAIFRLVQTGTGEAGGETCRPEICTPLPDQTGDVAVQLADMAESRGWGPAQNGGHVCRLFDMAAARGRWVDIVVNTNFATTPDGYLRIWVDGQLKCDYRGQLVASRPAGAAPRPEHRRGIFVSYTGRWDRAFPGRPKPTLVAFYDEFLSGDSRPQVDIRLRAPAGDRAKD</sequence>
<evidence type="ECO:0000313" key="2">
    <source>
        <dbReference type="Proteomes" id="UP000474957"/>
    </source>
</evidence>
<organism evidence="1 2">
    <name type="scientific">Halovulum marinum</name>
    <dbReference type="NCBI Taxonomy" id="2662447"/>
    <lineage>
        <taxon>Bacteria</taxon>
        <taxon>Pseudomonadati</taxon>
        <taxon>Pseudomonadota</taxon>
        <taxon>Alphaproteobacteria</taxon>
        <taxon>Rhodobacterales</taxon>
        <taxon>Paracoccaceae</taxon>
        <taxon>Halovulum</taxon>
    </lineage>
</organism>
<comment type="caution">
    <text evidence="1">The sequence shown here is derived from an EMBL/GenBank/DDBJ whole genome shotgun (WGS) entry which is preliminary data.</text>
</comment>
<proteinExistence type="predicted"/>
<dbReference type="Pfam" id="PF14099">
    <property type="entry name" value="Polysacc_lyase"/>
    <property type="match status" value="1"/>
</dbReference>